<dbReference type="Gene3D" id="3.40.630.30">
    <property type="match status" value="1"/>
</dbReference>
<dbReference type="AlphaFoldDB" id="A0A4R2NZK0"/>
<gene>
    <name evidence="4" type="ORF">EV656_101541</name>
</gene>
<dbReference type="InterPro" id="IPR016181">
    <property type="entry name" value="Acyl_CoA_acyltransferase"/>
</dbReference>
<dbReference type="GO" id="GO:0016747">
    <property type="term" value="F:acyltransferase activity, transferring groups other than amino-acyl groups"/>
    <property type="evidence" value="ECO:0007669"/>
    <property type="project" value="InterPro"/>
</dbReference>
<dbReference type="SUPFAM" id="SSF55729">
    <property type="entry name" value="Acyl-CoA N-acyltransferases (Nat)"/>
    <property type="match status" value="1"/>
</dbReference>
<sequence length="177" mass="19448">MKREASKRMSEPHFRRATAADLEAIVALLADDVLGASRENALPAADACYRAAFAEIDADPNQFLCVVEDAQRIVGTLQLTFIPGLSRNGTKRGQIEAVRIARDRRGGKLGEAMLAWAISECRAHGCSLVQLTTDKARPDAHRFYDRLGFEPTHIGYKLNTRAYVSSAPSRTRTKSAC</sequence>
<dbReference type="Pfam" id="PF00583">
    <property type="entry name" value="Acetyltransf_1"/>
    <property type="match status" value="1"/>
</dbReference>
<dbReference type="InterPro" id="IPR050832">
    <property type="entry name" value="Bact_Acetyltransf"/>
</dbReference>
<feature type="domain" description="N-acetyltransferase" evidence="3">
    <location>
        <begin position="12"/>
        <end position="170"/>
    </location>
</feature>
<proteinExistence type="predicted"/>
<evidence type="ECO:0000313" key="4">
    <source>
        <dbReference type="EMBL" id="TCP27632.1"/>
    </source>
</evidence>
<reference evidence="4 5" key="1">
    <citation type="submission" date="2019-03" db="EMBL/GenBank/DDBJ databases">
        <title>Genomic Encyclopedia of Type Strains, Phase IV (KMG-IV): sequencing the most valuable type-strain genomes for metagenomic binning, comparative biology and taxonomic classification.</title>
        <authorList>
            <person name="Goeker M."/>
        </authorList>
    </citation>
    <scope>NUCLEOTIDE SEQUENCE [LARGE SCALE GENOMIC DNA]</scope>
    <source>
        <strain evidence="4 5">DSM 2781</strain>
    </source>
</reference>
<accession>A0A4R2NZK0</accession>
<keyword evidence="2 4" id="KW-0012">Acyltransferase</keyword>
<evidence type="ECO:0000256" key="1">
    <source>
        <dbReference type="ARBA" id="ARBA00022679"/>
    </source>
</evidence>
<dbReference type="PROSITE" id="PS51186">
    <property type="entry name" value="GNAT"/>
    <property type="match status" value="1"/>
</dbReference>
<protein>
    <submittedName>
        <fullName evidence="4">L-amino acid N-acyltransferase YncA</fullName>
    </submittedName>
</protein>
<dbReference type="PANTHER" id="PTHR43877:SF2">
    <property type="entry name" value="AMINOALKYLPHOSPHONATE N-ACETYLTRANSFERASE-RELATED"/>
    <property type="match status" value="1"/>
</dbReference>
<dbReference type="InterPro" id="IPR000182">
    <property type="entry name" value="GNAT_dom"/>
</dbReference>
<comment type="caution">
    <text evidence="4">The sequence shown here is derived from an EMBL/GenBank/DDBJ whole genome shotgun (WGS) entry which is preliminary data.</text>
</comment>
<organism evidence="4 5">
    <name type="scientific">Rhodovulum adriaticum</name>
    <name type="common">Rhodopseudomonas adriatica</name>
    <dbReference type="NCBI Taxonomy" id="35804"/>
    <lineage>
        <taxon>Bacteria</taxon>
        <taxon>Pseudomonadati</taxon>
        <taxon>Pseudomonadota</taxon>
        <taxon>Alphaproteobacteria</taxon>
        <taxon>Rhodobacterales</taxon>
        <taxon>Paracoccaceae</taxon>
        <taxon>Rhodovulum</taxon>
    </lineage>
</organism>
<keyword evidence="1 4" id="KW-0808">Transferase</keyword>
<dbReference type="EMBL" id="SLXL01000001">
    <property type="protein sequence ID" value="TCP27632.1"/>
    <property type="molecule type" value="Genomic_DNA"/>
</dbReference>
<dbReference type="Proteomes" id="UP000295733">
    <property type="component" value="Unassembled WGS sequence"/>
</dbReference>
<dbReference type="CDD" id="cd04301">
    <property type="entry name" value="NAT_SF"/>
    <property type="match status" value="1"/>
</dbReference>
<evidence type="ECO:0000313" key="5">
    <source>
        <dbReference type="Proteomes" id="UP000295733"/>
    </source>
</evidence>
<keyword evidence="5" id="KW-1185">Reference proteome</keyword>
<name>A0A4R2NZK0_RHOAD</name>
<evidence type="ECO:0000259" key="3">
    <source>
        <dbReference type="PROSITE" id="PS51186"/>
    </source>
</evidence>
<evidence type="ECO:0000256" key="2">
    <source>
        <dbReference type="ARBA" id="ARBA00023315"/>
    </source>
</evidence>
<dbReference type="PANTHER" id="PTHR43877">
    <property type="entry name" value="AMINOALKYLPHOSPHONATE N-ACETYLTRANSFERASE-RELATED-RELATED"/>
    <property type="match status" value="1"/>
</dbReference>